<feature type="transmembrane region" description="Helical" evidence="2">
    <location>
        <begin position="280"/>
        <end position="304"/>
    </location>
</feature>
<accession>A0A6H5IMJ1</accession>
<reference evidence="3 4" key="1">
    <citation type="submission" date="2020-02" db="EMBL/GenBank/DDBJ databases">
        <authorList>
            <person name="Ferguson B K."/>
        </authorList>
    </citation>
    <scope>NUCLEOTIDE SEQUENCE [LARGE SCALE GENOMIC DNA]</scope>
</reference>
<evidence type="ECO:0000256" key="1">
    <source>
        <dbReference type="SAM" id="MobiDB-lite"/>
    </source>
</evidence>
<keyword evidence="4" id="KW-1185">Reference proteome</keyword>
<feature type="compositionally biased region" description="Basic and acidic residues" evidence="1">
    <location>
        <begin position="111"/>
        <end position="125"/>
    </location>
</feature>
<keyword evidence="2" id="KW-0812">Transmembrane</keyword>
<feature type="compositionally biased region" description="Polar residues" evidence="1">
    <location>
        <begin position="78"/>
        <end position="110"/>
    </location>
</feature>
<protein>
    <submittedName>
        <fullName evidence="3">Uncharacterized protein</fullName>
    </submittedName>
</protein>
<dbReference type="AlphaFoldDB" id="A0A6H5IMJ1"/>
<keyword evidence="2" id="KW-0472">Membrane</keyword>
<feature type="region of interest" description="Disordered" evidence="1">
    <location>
        <begin position="1"/>
        <end position="23"/>
    </location>
</feature>
<keyword evidence="2" id="KW-1133">Transmembrane helix</keyword>
<name>A0A6H5IMJ1_9HYME</name>
<feature type="compositionally biased region" description="Basic residues" evidence="1">
    <location>
        <begin position="196"/>
        <end position="211"/>
    </location>
</feature>
<feature type="compositionally biased region" description="Basic and acidic residues" evidence="1">
    <location>
        <begin position="166"/>
        <end position="188"/>
    </location>
</feature>
<dbReference type="EMBL" id="CADCXV010000839">
    <property type="protein sequence ID" value="CAB0036968.1"/>
    <property type="molecule type" value="Genomic_DNA"/>
</dbReference>
<organism evidence="3 4">
    <name type="scientific">Trichogramma brassicae</name>
    <dbReference type="NCBI Taxonomy" id="86971"/>
    <lineage>
        <taxon>Eukaryota</taxon>
        <taxon>Metazoa</taxon>
        <taxon>Ecdysozoa</taxon>
        <taxon>Arthropoda</taxon>
        <taxon>Hexapoda</taxon>
        <taxon>Insecta</taxon>
        <taxon>Pterygota</taxon>
        <taxon>Neoptera</taxon>
        <taxon>Endopterygota</taxon>
        <taxon>Hymenoptera</taxon>
        <taxon>Apocrita</taxon>
        <taxon>Proctotrupomorpha</taxon>
        <taxon>Chalcidoidea</taxon>
        <taxon>Trichogrammatidae</taxon>
        <taxon>Trichogramma</taxon>
    </lineage>
</organism>
<proteinExistence type="predicted"/>
<dbReference type="OrthoDB" id="10676202at2759"/>
<feature type="region of interest" description="Disordered" evidence="1">
    <location>
        <begin position="78"/>
        <end position="188"/>
    </location>
</feature>
<evidence type="ECO:0000313" key="3">
    <source>
        <dbReference type="EMBL" id="CAB0036968.1"/>
    </source>
</evidence>
<feature type="region of interest" description="Disordered" evidence="1">
    <location>
        <begin position="196"/>
        <end position="215"/>
    </location>
</feature>
<gene>
    <name evidence="3" type="ORF">TBRA_LOCUS8807</name>
</gene>
<dbReference type="Proteomes" id="UP000479190">
    <property type="component" value="Unassembled WGS sequence"/>
</dbReference>
<feature type="region of interest" description="Disordered" evidence="1">
    <location>
        <begin position="236"/>
        <end position="255"/>
    </location>
</feature>
<evidence type="ECO:0000313" key="4">
    <source>
        <dbReference type="Proteomes" id="UP000479190"/>
    </source>
</evidence>
<evidence type="ECO:0000256" key="2">
    <source>
        <dbReference type="SAM" id="Phobius"/>
    </source>
</evidence>
<sequence>MATYQSPIVKRFPLQESDKKLSSPEVQKLNCLLRKDTKQMSFEVQDDAVATGPLKASNSGHRADLSIFQFQGGTAINKGAASQQRSNKVSFSQDSQSQQNKVPLPSTSLDDNVKPKETEKNKKIDSGMILSDGTLNKKNKTLPAKPEKNEPLPQKNQSSTSSSWKRQSEHGTRGRSRTNEEKDSSEDHCKYCKHCKQKSHKKKKSKKRTSKRSIEESLARQIKAIVRLGDQIDGAAKCRRSKGNKGSSKANLPPKFDSRTPFHGIICILVSDKIDFTPKYLLTIVAFVIFSPFIIFLYIINCVITTKAKRSKSEPATTAEKNLSLSNIRSKDQVNMKANKWVHAAPSTGSKNYDSITPSFHDDYEVKHHLAANRHLVRLSSIQIEAKPKAERHTHTIAITAPHPFDMRLLTISELVAVSLLLLAVLHKGVRANWCFFNFLYLIDFKFHSQSSANPSNEIFYHLYCQSKLVIKHCLRHHTLILQYFLIRGDSIYGRKTLFLRKKVPGTQRVWNYTFEGKGEVAASRATASGRTYMPKHVRIFACENTRASAVFILERRLSRNDRAKMLMLIEE</sequence>